<reference evidence="14" key="1">
    <citation type="submission" date="2024-06" db="EMBL/GenBank/DDBJ databases">
        <title>Radixoralia hellwigii gen. nov., sp nov., isolated from a root canal in the human oral cavity.</title>
        <authorList>
            <person name="Bartsch S."/>
            <person name="Wittmer A."/>
            <person name="Schulz A.-K."/>
            <person name="Neumann-Schaal M."/>
            <person name="Wolf J."/>
            <person name="Gronow S."/>
            <person name="Tennert C."/>
            <person name="Haecker G."/>
            <person name="Cieplik F."/>
            <person name="Al-Ahmad A."/>
        </authorList>
    </citation>
    <scope>NUCLEOTIDE SEQUENCE [LARGE SCALE GENOMIC DNA]</scope>
    <source>
        <strain evidence="14">Wk13</strain>
    </source>
</reference>
<protein>
    <recommendedName>
        <fullName evidence="10">Probable GTP-binding protein EngB</fullName>
    </recommendedName>
</protein>
<feature type="domain" description="EngB-type G" evidence="12">
    <location>
        <begin position="23"/>
        <end position="197"/>
    </location>
</feature>
<dbReference type="CDD" id="cd01876">
    <property type="entry name" value="YihA_EngB"/>
    <property type="match status" value="1"/>
</dbReference>
<evidence type="ECO:0000256" key="1">
    <source>
        <dbReference type="ARBA" id="ARBA00001946"/>
    </source>
</evidence>
<dbReference type="EMBL" id="JBEUWX010000002">
    <property type="protein sequence ID" value="MFA9950327.1"/>
    <property type="molecule type" value="Genomic_DNA"/>
</dbReference>
<dbReference type="Gene3D" id="3.40.50.300">
    <property type="entry name" value="P-loop containing nucleotide triphosphate hydrolases"/>
    <property type="match status" value="1"/>
</dbReference>
<keyword evidence="7 10" id="KW-0342">GTP-binding</keyword>
<dbReference type="SUPFAM" id="SSF52540">
    <property type="entry name" value="P-loop containing nucleoside triphosphate hydrolases"/>
    <property type="match status" value="1"/>
</dbReference>
<comment type="similarity">
    <text evidence="2 10">Belongs to the TRAFAC class TrmE-Era-EngA-EngB-Septin-like GTPase superfamily. EngB GTPase family.</text>
</comment>
<feature type="region of interest" description="Disordered" evidence="11">
    <location>
        <begin position="213"/>
        <end position="268"/>
    </location>
</feature>
<dbReference type="Proteomes" id="UP001574673">
    <property type="component" value="Unassembled WGS sequence"/>
</dbReference>
<proteinExistence type="inferred from homology"/>
<dbReference type="Pfam" id="PF01926">
    <property type="entry name" value="MMR_HSR1"/>
    <property type="match status" value="1"/>
</dbReference>
<dbReference type="InterPro" id="IPR027417">
    <property type="entry name" value="P-loop_NTPase"/>
</dbReference>
<evidence type="ECO:0000256" key="11">
    <source>
        <dbReference type="SAM" id="MobiDB-lite"/>
    </source>
</evidence>
<comment type="cofactor">
    <cofactor evidence="1">
        <name>Mg(2+)</name>
        <dbReference type="ChEBI" id="CHEBI:18420"/>
    </cofactor>
</comment>
<evidence type="ECO:0000256" key="2">
    <source>
        <dbReference type="ARBA" id="ARBA00009638"/>
    </source>
</evidence>
<evidence type="ECO:0000256" key="9">
    <source>
        <dbReference type="ARBA" id="ARBA00023306"/>
    </source>
</evidence>
<dbReference type="InterPro" id="IPR006073">
    <property type="entry name" value="GTP-bd"/>
</dbReference>
<evidence type="ECO:0000256" key="3">
    <source>
        <dbReference type="ARBA" id="ARBA00022618"/>
    </source>
</evidence>
<evidence type="ECO:0000313" key="14">
    <source>
        <dbReference type="Proteomes" id="UP001574673"/>
    </source>
</evidence>
<evidence type="ECO:0000259" key="12">
    <source>
        <dbReference type="PROSITE" id="PS51706"/>
    </source>
</evidence>
<accession>A0ABV4UGN7</accession>
<dbReference type="HAMAP" id="MF_00321">
    <property type="entry name" value="GTPase_EngB"/>
    <property type="match status" value="1"/>
</dbReference>
<evidence type="ECO:0000256" key="5">
    <source>
        <dbReference type="ARBA" id="ARBA00022741"/>
    </source>
</evidence>
<dbReference type="NCBIfam" id="TIGR03598">
    <property type="entry name" value="GTPase_YsxC"/>
    <property type="match status" value="1"/>
</dbReference>
<keyword evidence="9 10" id="KW-0131">Cell cycle</keyword>
<keyword evidence="8 10" id="KW-0717">Septation</keyword>
<feature type="compositionally biased region" description="Gly residues" evidence="11">
    <location>
        <begin position="258"/>
        <end position="268"/>
    </location>
</feature>
<comment type="caution">
    <text evidence="13">The sequence shown here is derived from an EMBL/GenBank/DDBJ whole genome shotgun (WGS) entry which is preliminary data.</text>
</comment>
<feature type="compositionally biased region" description="Basic residues" evidence="11">
    <location>
        <begin position="229"/>
        <end position="240"/>
    </location>
</feature>
<dbReference type="PROSITE" id="PS51706">
    <property type="entry name" value="G_ENGB"/>
    <property type="match status" value="1"/>
</dbReference>
<comment type="function">
    <text evidence="10">Necessary for normal cell division and for the maintenance of normal septation.</text>
</comment>
<evidence type="ECO:0000256" key="10">
    <source>
        <dbReference type="HAMAP-Rule" id="MF_00321"/>
    </source>
</evidence>
<evidence type="ECO:0000256" key="6">
    <source>
        <dbReference type="ARBA" id="ARBA00022842"/>
    </source>
</evidence>
<keyword evidence="4" id="KW-0479">Metal-binding</keyword>
<sequence>MPIFRQAVFFQTVADLRDLPGDAVREVAFVGRSNVGKSSAINTLADHTRLAFVSKTPGRTQHLNFFALSAGKYFVDLPGYGFARTPEDIRGQWEGLLAPYLRYRAPLAGLVLVMDSRHPLAELDRHMLEWFAPTCKPVHILLSKADKLTRQAQAAVLHTVMEAVGKINVHCSVQLFSSLKRMGIGEAEAVLGRWLDMRIEDAERTEIIGAAAGADTHAAPSLPQQPGSRRGKVARVKNRRAIGWSARTAGKAGKEAGGRAGGKAGADG</sequence>
<keyword evidence="3 10" id="KW-0132">Cell division</keyword>
<gene>
    <name evidence="13" type="primary">yihA</name>
    <name evidence="10" type="synonym">engB</name>
    <name evidence="13" type="ORF">ABCS64_08345</name>
</gene>
<keyword evidence="14" id="KW-1185">Reference proteome</keyword>
<dbReference type="InterPro" id="IPR019987">
    <property type="entry name" value="GTP-bd_ribosome_bio_YsxC"/>
</dbReference>
<evidence type="ECO:0000256" key="7">
    <source>
        <dbReference type="ARBA" id="ARBA00023134"/>
    </source>
</evidence>
<evidence type="ECO:0000256" key="8">
    <source>
        <dbReference type="ARBA" id="ARBA00023210"/>
    </source>
</evidence>
<evidence type="ECO:0000313" key="13">
    <source>
        <dbReference type="EMBL" id="MFA9950327.1"/>
    </source>
</evidence>
<evidence type="ECO:0000256" key="4">
    <source>
        <dbReference type="ARBA" id="ARBA00022723"/>
    </source>
</evidence>
<keyword evidence="5 10" id="KW-0547">Nucleotide-binding</keyword>
<organism evidence="13 14">
    <name type="scientific">Dentiradicibacter hellwigii</name>
    <dbReference type="NCBI Taxonomy" id="3149053"/>
    <lineage>
        <taxon>Bacteria</taxon>
        <taxon>Pseudomonadati</taxon>
        <taxon>Pseudomonadota</taxon>
        <taxon>Betaproteobacteria</taxon>
        <taxon>Rhodocyclales</taxon>
        <taxon>Rhodocyclaceae</taxon>
        <taxon>Dentiradicibacter</taxon>
    </lineage>
</organism>
<name>A0ABV4UGN7_9RHOO</name>
<dbReference type="PANTHER" id="PTHR11649">
    <property type="entry name" value="MSS1/TRME-RELATED GTP-BINDING PROTEIN"/>
    <property type="match status" value="1"/>
</dbReference>
<keyword evidence="6" id="KW-0460">Magnesium</keyword>
<dbReference type="PANTHER" id="PTHR11649:SF13">
    <property type="entry name" value="ENGB-TYPE G DOMAIN-CONTAINING PROTEIN"/>
    <property type="match status" value="1"/>
</dbReference>
<dbReference type="InterPro" id="IPR030393">
    <property type="entry name" value="G_ENGB_dom"/>
</dbReference>
<dbReference type="RefSeq" id="WP_418891389.1">
    <property type="nucleotide sequence ID" value="NZ_JBEUWX010000002.1"/>
</dbReference>